<evidence type="ECO:0000313" key="1">
    <source>
        <dbReference type="EMBL" id="KAH6924723.1"/>
    </source>
</evidence>
<gene>
    <name evidence="1" type="ORF">HPB50_022751</name>
</gene>
<reference evidence="1" key="1">
    <citation type="submission" date="2020-05" db="EMBL/GenBank/DDBJ databases">
        <title>Large-scale comparative analyses of tick genomes elucidate their genetic diversity and vector capacities.</title>
        <authorList>
            <person name="Jia N."/>
            <person name="Wang J."/>
            <person name="Shi W."/>
            <person name="Du L."/>
            <person name="Sun Y."/>
            <person name="Zhan W."/>
            <person name="Jiang J."/>
            <person name="Wang Q."/>
            <person name="Zhang B."/>
            <person name="Ji P."/>
            <person name="Sakyi L.B."/>
            <person name="Cui X."/>
            <person name="Yuan T."/>
            <person name="Jiang B."/>
            <person name="Yang W."/>
            <person name="Lam T.T.-Y."/>
            <person name="Chang Q."/>
            <person name="Ding S."/>
            <person name="Wang X."/>
            <person name="Zhu J."/>
            <person name="Ruan X."/>
            <person name="Zhao L."/>
            <person name="Wei J."/>
            <person name="Que T."/>
            <person name="Du C."/>
            <person name="Cheng J."/>
            <person name="Dai P."/>
            <person name="Han X."/>
            <person name="Huang E."/>
            <person name="Gao Y."/>
            <person name="Liu J."/>
            <person name="Shao H."/>
            <person name="Ye R."/>
            <person name="Li L."/>
            <person name="Wei W."/>
            <person name="Wang X."/>
            <person name="Wang C."/>
            <person name="Yang T."/>
            <person name="Huo Q."/>
            <person name="Li W."/>
            <person name="Guo W."/>
            <person name="Chen H."/>
            <person name="Zhou L."/>
            <person name="Ni X."/>
            <person name="Tian J."/>
            <person name="Zhou Y."/>
            <person name="Sheng Y."/>
            <person name="Liu T."/>
            <person name="Pan Y."/>
            <person name="Xia L."/>
            <person name="Li J."/>
            <person name="Zhao F."/>
            <person name="Cao W."/>
        </authorList>
    </citation>
    <scope>NUCLEOTIDE SEQUENCE</scope>
    <source>
        <strain evidence="1">Hyas-2018</strain>
    </source>
</reference>
<dbReference type="EMBL" id="CM023488">
    <property type="protein sequence ID" value="KAH6924723.1"/>
    <property type="molecule type" value="Genomic_DNA"/>
</dbReference>
<organism evidence="1 2">
    <name type="scientific">Hyalomma asiaticum</name>
    <name type="common">Tick</name>
    <dbReference type="NCBI Taxonomy" id="266040"/>
    <lineage>
        <taxon>Eukaryota</taxon>
        <taxon>Metazoa</taxon>
        <taxon>Ecdysozoa</taxon>
        <taxon>Arthropoda</taxon>
        <taxon>Chelicerata</taxon>
        <taxon>Arachnida</taxon>
        <taxon>Acari</taxon>
        <taxon>Parasitiformes</taxon>
        <taxon>Ixodida</taxon>
        <taxon>Ixodoidea</taxon>
        <taxon>Ixodidae</taxon>
        <taxon>Hyalomminae</taxon>
        <taxon>Hyalomma</taxon>
    </lineage>
</organism>
<dbReference type="Proteomes" id="UP000821845">
    <property type="component" value="Chromosome 8"/>
</dbReference>
<name>A0ACB7RTL6_HYAAI</name>
<comment type="caution">
    <text evidence="1">The sequence shown here is derived from an EMBL/GenBank/DDBJ whole genome shotgun (WGS) entry which is preliminary data.</text>
</comment>
<evidence type="ECO:0000313" key="2">
    <source>
        <dbReference type="Proteomes" id="UP000821845"/>
    </source>
</evidence>
<sequence length="246" mass="28241">MRGDELNLNYAEGTAHFIDLILKWWHVVKVKSPSKGRRLRDPLQDPVRSLTGKQIEFLNNFLDWLDTWRDIKMDTGALSTETHSALRLTCYALVELCRYCLEELNFDYVLLGKFQTDSLEERFGQYRRLSGTNYHISIQQVFESEKKLRLQDSLLSFPCATSAPECTAWQNVTGKYANAMRIFNSIAAATARPTFFRFIFFETRSPNMRQTIPKGDAASVRVVRSTPGKQRRNARVAVASVSTVRS</sequence>
<proteinExistence type="predicted"/>
<accession>A0ACB7RTL6</accession>
<protein>
    <submittedName>
        <fullName evidence="1">Uncharacterized protein</fullName>
    </submittedName>
</protein>
<keyword evidence="2" id="KW-1185">Reference proteome</keyword>